<accession>A0A182S1H6</accession>
<reference evidence="1" key="1">
    <citation type="submission" date="2020-05" db="UniProtKB">
        <authorList>
            <consortium name="EnsemblMetazoa"/>
        </authorList>
    </citation>
    <scope>IDENTIFICATION</scope>
    <source>
        <strain evidence="1">FUMOZ</strain>
    </source>
</reference>
<proteinExistence type="predicted"/>
<protein>
    <submittedName>
        <fullName evidence="1">Uncharacterized protein</fullName>
    </submittedName>
</protein>
<sequence>MVPCLGYCSLLRSGAEREALYVVQLLSKQAMGHLRTFALRTLKSSVLDREFSVAYISTAIHAPSVPFNSAQCKQKRCMQTKRFRTDGSSSDPFFPTQSFRHRECSQLFHCPHQNNPSVSLVVQDGAGSDDCTLDATL</sequence>
<dbReference type="EnsemblMetazoa" id="AFUN014334-RA">
    <property type="protein sequence ID" value="AFUN014334-PA"/>
    <property type="gene ID" value="AFUN014334"/>
</dbReference>
<dbReference type="AlphaFoldDB" id="A0A182S1H6"/>
<dbReference type="VEuPathDB" id="VectorBase:AFUN014334"/>
<evidence type="ECO:0000313" key="1">
    <source>
        <dbReference type="EnsemblMetazoa" id="AFUN014334-PA"/>
    </source>
</evidence>
<organism evidence="1">
    <name type="scientific">Anopheles funestus</name>
    <name type="common">African malaria mosquito</name>
    <dbReference type="NCBI Taxonomy" id="62324"/>
    <lineage>
        <taxon>Eukaryota</taxon>
        <taxon>Metazoa</taxon>
        <taxon>Ecdysozoa</taxon>
        <taxon>Arthropoda</taxon>
        <taxon>Hexapoda</taxon>
        <taxon>Insecta</taxon>
        <taxon>Pterygota</taxon>
        <taxon>Neoptera</taxon>
        <taxon>Endopterygota</taxon>
        <taxon>Diptera</taxon>
        <taxon>Nematocera</taxon>
        <taxon>Culicoidea</taxon>
        <taxon>Culicidae</taxon>
        <taxon>Anophelinae</taxon>
        <taxon>Anopheles</taxon>
    </lineage>
</organism>
<name>A0A182S1H6_ANOFN</name>